<dbReference type="Pfam" id="PF02390">
    <property type="entry name" value="Methyltransf_4"/>
    <property type="match status" value="1"/>
</dbReference>
<evidence type="ECO:0000256" key="7">
    <source>
        <dbReference type="ARBA" id="ARBA00060552"/>
    </source>
</evidence>
<dbReference type="KEGG" id="ddl:Desdi_2203"/>
<dbReference type="STRING" id="871963.Desdi_2203"/>
<dbReference type="Proteomes" id="UP000010797">
    <property type="component" value="Chromosome"/>
</dbReference>
<evidence type="ECO:0000256" key="3">
    <source>
        <dbReference type="ARBA" id="ARBA00022603"/>
    </source>
</evidence>
<dbReference type="PROSITE" id="PS51625">
    <property type="entry name" value="SAM_MT_TRMB"/>
    <property type="match status" value="1"/>
</dbReference>
<dbReference type="SUPFAM" id="SSF53335">
    <property type="entry name" value="S-adenosyl-L-methionine-dependent methyltransferases"/>
    <property type="match status" value="1"/>
</dbReference>
<name>L0F9M0_DESDL</name>
<dbReference type="RefSeq" id="WP_015262616.1">
    <property type="nucleotide sequence ID" value="NC_019903.1"/>
</dbReference>
<dbReference type="PANTHER" id="PTHR23417:SF14">
    <property type="entry name" value="PENTACOTRIPEPTIDE-REPEAT REGION OF PRORP DOMAIN-CONTAINING PROTEIN"/>
    <property type="match status" value="1"/>
</dbReference>
<dbReference type="HOGENOM" id="CLU_050910_2_1_9"/>
<dbReference type="eggNOG" id="COG0220">
    <property type="taxonomic scope" value="Bacteria"/>
</dbReference>
<gene>
    <name evidence="9" type="primary">trmB</name>
    <name evidence="10" type="ordered locus">Desdi_2203</name>
</gene>
<evidence type="ECO:0000256" key="6">
    <source>
        <dbReference type="ARBA" id="ARBA00022694"/>
    </source>
</evidence>
<dbReference type="UniPathway" id="UPA00989"/>
<protein>
    <recommendedName>
        <fullName evidence="9">tRNA (guanine-N(7)-)-methyltransferase</fullName>
        <ecNumber evidence="9">2.1.1.33</ecNumber>
    </recommendedName>
    <alternativeName>
        <fullName evidence="9">tRNA (guanine(46)-N(7))-methyltransferase</fullName>
    </alternativeName>
    <alternativeName>
        <fullName evidence="9">tRNA(m7G46)-methyltransferase</fullName>
    </alternativeName>
</protein>
<evidence type="ECO:0000256" key="9">
    <source>
        <dbReference type="HAMAP-Rule" id="MF_01057"/>
    </source>
</evidence>
<dbReference type="Gene3D" id="3.40.50.150">
    <property type="entry name" value="Vaccinia Virus protein VP39"/>
    <property type="match status" value="1"/>
</dbReference>
<evidence type="ECO:0000256" key="8">
    <source>
        <dbReference type="ARBA" id="ARBA00060767"/>
    </source>
</evidence>
<keyword evidence="5 9" id="KW-0949">S-adenosyl-L-methionine</keyword>
<evidence type="ECO:0000256" key="1">
    <source>
        <dbReference type="ARBA" id="ARBA00000142"/>
    </source>
</evidence>
<dbReference type="InterPro" id="IPR003358">
    <property type="entry name" value="tRNA_(Gua-N-7)_MeTrfase_Trmb"/>
</dbReference>
<dbReference type="EMBL" id="CP003344">
    <property type="protein sequence ID" value="AGA69638.1"/>
    <property type="molecule type" value="Genomic_DNA"/>
</dbReference>
<dbReference type="EC" id="2.1.1.33" evidence="9"/>
<dbReference type="GO" id="GO:0043527">
    <property type="term" value="C:tRNA methyltransferase complex"/>
    <property type="evidence" value="ECO:0007669"/>
    <property type="project" value="TreeGrafter"/>
</dbReference>
<feature type="binding site" evidence="9">
    <location>
        <position position="95"/>
    </location>
    <ligand>
        <name>S-adenosyl-L-methionine</name>
        <dbReference type="ChEBI" id="CHEBI:59789"/>
    </ligand>
</feature>
<dbReference type="AlphaFoldDB" id="L0F9M0"/>
<dbReference type="InterPro" id="IPR029063">
    <property type="entry name" value="SAM-dependent_MTases_sf"/>
</dbReference>
<feature type="binding site" evidence="9">
    <location>
        <position position="117"/>
    </location>
    <ligand>
        <name>S-adenosyl-L-methionine</name>
        <dbReference type="ChEBI" id="CHEBI:59789"/>
    </ligand>
</feature>
<evidence type="ECO:0000256" key="4">
    <source>
        <dbReference type="ARBA" id="ARBA00022679"/>
    </source>
</evidence>
<dbReference type="OrthoDB" id="9802090at2"/>
<accession>L0F9M0</accession>
<comment type="function">
    <text evidence="2 9">Catalyzes the formation of N(7)-methylguanine at position 46 (m7G46) in tRNA.</text>
</comment>
<comment type="catalytic activity">
    <reaction evidence="1 9">
        <text>guanosine(46) in tRNA + S-adenosyl-L-methionine = N(7)-methylguanosine(46) in tRNA + S-adenosyl-L-homocysteine</text>
        <dbReference type="Rhea" id="RHEA:42708"/>
        <dbReference type="Rhea" id="RHEA-COMP:10188"/>
        <dbReference type="Rhea" id="RHEA-COMP:10189"/>
        <dbReference type="ChEBI" id="CHEBI:57856"/>
        <dbReference type="ChEBI" id="CHEBI:59789"/>
        <dbReference type="ChEBI" id="CHEBI:74269"/>
        <dbReference type="ChEBI" id="CHEBI:74480"/>
        <dbReference type="EC" id="2.1.1.33"/>
    </reaction>
</comment>
<sequence length="212" mass="25421">MRLRRKAWARPELENDDLVIINPSDYKGKWQEIFKNDQPIYLELGCGRGQFISQCAELNSQFNYIAIDLYDEVLVKALRKINEKKLINVRIIPMNIAKLEEIFSAEEIDKIYINFCNPWPSRRHHHKRLTYPNFLRVYKKILKKRSEIWFKTDDDDLFKDSLRYFGSVGFQEKLVHFDLHQSDFQENVMTEYEEKFSGQGIKIKFGIFEVDK</sequence>
<reference evidence="11" key="1">
    <citation type="submission" date="2012-02" db="EMBL/GenBank/DDBJ databases">
        <title>Complete sequence of Desulfitobacterium dichloroeliminans LMG P-21439.</title>
        <authorList>
            <person name="Lucas S."/>
            <person name="Han J."/>
            <person name="Lapidus A."/>
            <person name="Cheng J.-F."/>
            <person name="Goodwin L."/>
            <person name="Pitluck S."/>
            <person name="Peters L."/>
            <person name="Ovchinnikova G."/>
            <person name="Teshima H."/>
            <person name="Detter J.C."/>
            <person name="Han C."/>
            <person name="Tapia R."/>
            <person name="Land M."/>
            <person name="Hauser L."/>
            <person name="Kyrpides N."/>
            <person name="Ivanova N."/>
            <person name="Pagani I."/>
            <person name="Kruse T."/>
            <person name="de Vos W.M."/>
            <person name="Boon N."/>
            <person name="Smidt H."/>
            <person name="Woyke T."/>
        </authorList>
    </citation>
    <scope>NUCLEOTIDE SEQUENCE [LARGE SCALE GENOMIC DNA]</scope>
    <source>
        <strain evidence="11">LMG P-21439 / DCA1</strain>
    </source>
</reference>
<evidence type="ECO:0000313" key="10">
    <source>
        <dbReference type="EMBL" id="AGA69638.1"/>
    </source>
</evidence>
<dbReference type="HAMAP" id="MF_01057">
    <property type="entry name" value="tRNA_methyltr_TrmB"/>
    <property type="match status" value="1"/>
</dbReference>
<comment type="caution">
    <text evidence="9">Lacks conserved residue(s) required for the propagation of feature annotation.</text>
</comment>
<comment type="pathway">
    <text evidence="7 9">tRNA modification; N(7)-methylguanine-tRNA biosynthesis.</text>
</comment>
<dbReference type="NCBIfam" id="NF001080">
    <property type="entry name" value="PRK00121.2-2"/>
    <property type="match status" value="1"/>
</dbReference>
<comment type="similarity">
    <text evidence="8 9">Belongs to the class I-like SAM-binding methyltransferase superfamily. TrmB family.</text>
</comment>
<proteinExistence type="inferred from homology"/>
<dbReference type="NCBIfam" id="TIGR00091">
    <property type="entry name" value="tRNA (guanosine(46)-N7)-methyltransferase TrmB"/>
    <property type="match status" value="1"/>
</dbReference>
<keyword evidence="4 9" id="KW-0808">Transferase</keyword>
<keyword evidence="6 9" id="KW-0819">tRNA processing</keyword>
<dbReference type="PANTHER" id="PTHR23417">
    <property type="entry name" value="3-DEOXY-D-MANNO-OCTULOSONIC-ACID TRANSFERASE/TRNA GUANINE-N 7 - -METHYLTRANSFERASE"/>
    <property type="match status" value="1"/>
</dbReference>
<feature type="binding site" evidence="9">
    <location>
        <position position="153"/>
    </location>
    <ligand>
        <name>substrate</name>
    </ligand>
</feature>
<keyword evidence="11" id="KW-1185">Reference proteome</keyword>
<dbReference type="InterPro" id="IPR055361">
    <property type="entry name" value="tRNA_methyltr_TrmB_bact"/>
</dbReference>
<feature type="binding site" evidence="9">
    <location>
        <position position="43"/>
    </location>
    <ligand>
        <name>S-adenosyl-L-methionine</name>
        <dbReference type="ChEBI" id="CHEBI:59789"/>
    </ligand>
</feature>
<dbReference type="CDD" id="cd02440">
    <property type="entry name" value="AdoMet_MTases"/>
    <property type="match status" value="1"/>
</dbReference>
<feature type="binding site" evidence="9">
    <location>
        <begin position="190"/>
        <end position="193"/>
    </location>
    <ligand>
        <name>substrate</name>
    </ligand>
</feature>
<dbReference type="FunFam" id="3.40.50.150:FF:000035">
    <property type="entry name" value="tRNA (guanine-N(7)-)-methyltransferase"/>
    <property type="match status" value="1"/>
</dbReference>
<feature type="binding site" evidence="9">
    <location>
        <position position="68"/>
    </location>
    <ligand>
        <name>S-adenosyl-L-methionine</name>
        <dbReference type="ChEBI" id="CHEBI:59789"/>
    </ligand>
</feature>
<dbReference type="GO" id="GO:0008176">
    <property type="term" value="F:tRNA (guanine(46)-N7)-methyltransferase activity"/>
    <property type="evidence" value="ECO:0007669"/>
    <property type="project" value="UniProtKB-UniRule"/>
</dbReference>
<keyword evidence="3 9" id="KW-0489">Methyltransferase</keyword>
<evidence type="ECO:0000256" key="5">
    <source>
        <dbReference type="ARBA" id="ARBA00022691"/>
    </source>
</evidence>
<evidence type="ECO:0000313" key="11">
    <source>
        <dbReference type="Proteomes" id="UP000010797"/>
    </source>
</evidence>
<evidence type="ECO:0000256" key="2">
    <source>
        <dbReference type="ARBA" id="ARBA00003015"/>
    </source>
</evidence>
<organism evidence="10 11">
    <name type="scientific">Desulfitobacterium dichloroeliminans (strain LMG P-21439 / DCA1)</name>
    <dbReference type="NCBI Taxonomy" id="871963"/>
    <lineage>
        <taxon>Bacteria</taxon>
        <taxon>Bacillati</taxon>
        <taxon>Bacillota</taxon>
        <taxon>Clostridia</taxon>
        <taxon>Eubacteriales</taxon>
        <taxon>Desulfitobacteriaceae</taxon>
        <taxon>Desulfitobacterium</taxon>
    </lineage>
</organism>